<dbReference type="Proteomes" id="UP000018948">
    <property type="component" value="Unassembled WGS sequence"/>
</dbReference>
<evidence type="ECO:0000313" key="2">
    <source>
        <dbReference type="EMBL" id="ETP51952.1"/>
    </source>
</evidence>
<feature type="compositionally biased region" description="Basic residues" evidence="1">
    <location>
        <begin position="30"/>
        <end position="42"/>
    </location>
</feature>
<proteinExistence type="predicted"/>
<gene>
    <name evidence="2" type="ORF">F442_02986</name>
</gene>
<sequence>MCTSASGQGSNPHGSAARSTQGLRPYGRNSHSRQRRRERGSRRLCGSCTENAQEAACCCSNLRRCLFHPADLECCGAAFQ</sequence>
<accession>W2ZX60</accession>
<name>W2ZX60_PHYNI</name>
<evidence type="ECO:0000256" key="1">
    <source>
        <dbReference type="SAM" id="MobiDB-lite"/>
    </source>
</evidence>
<feature type="compositionally biased region" description="Polar residues" evidence="1">
    <location>
        <begin position="1"/>
        <end position="22"/>
    </location>
</feature>
<protein>
    <submittedName>
        <fullName evidence="2">Uncharacterized protein</fullName>
    </submittedName>
</protein>
<comment type="caution">
    <text evidence="2">The sequence shown here is derived from an EMBL/GenBank/DDBJ whole genome shotgun (WGS) entry which is preliminary data.</text>
</comment>
<organism evidence="2 3">
    <name type="scientific">Phytophthora nicotianae P10297</name>
    <dbReference type="NCBI Taxonomy" id="1317064"/>
    <lineage>
        <taxon>Eukaryota</taxon>
        <taxon>Sar</taxon>
        <taxon>Stramenopiles</taxon>
        <taxon>Oomycota</taxon>
        <taxon>Peronosporomycetes</taxon>
        <taxon>Peronosporales</taxon>
        <taxon>Peronosporaceae</taxon>
        <taxon>Phytophthora</taxon>
    </lineage>
</organism>
<dbReference type="EMBL" id="ANIY01000688">
    <property type="protein sequence ID" value="ETP51952.1"/>
    <property type="molecule type" value="Genomic_DNA"/>
</dbReference>
<evidence type="ECO:0000313" key="3">
    <source>
        <dbReference type="Proteomes" id="UP000018948"/>
    </source>
</evidence>
<dbReference type="AlphaFoldDB" id="W2ZX60"/>
<feature type="region of interest" description="Disordered" evidence="1">
    <location>
        <begin position="1"/>
        <end position="42"/>
    </location>
</feature>
<reference evidence="2 3" key="1">
    <citation type="submission" date="2013-11" db="EMBL/GenBank/DDBJ databases">
        <title>The Genome Sequence of Phytophthora parasitica P10297.</title>
        <authorList>
            <consortium name="The Broad Institute Genomics Platform"/>
            <person name="Russ C."/>
            <person name="Tyler B."/>
            <person name="Panabieres F."/>
            <person name="Shan W."/>
            <person name="Tripathy S."/>
            <person name="Grunwald N."/>
            <person name="Machado M."/>
            <person name="Johnson C.S."/>
            <person name="Walker B."/>
            <person name="Young S.K."/>
            <person name="Zeng Q."/>
            <person name="Gargeya S."/>
            <person name="Fitzgerald M."/>
            <person name="Haas B."/>
            <person name="Abouelleil A."/>
            <person name="Allen A.W."/>
            <person name="Alvarado L."/>
            <person name="Arachchi H.M."/>
            <person name="Berlin A.M."/>
            <person name="Chapman S.B."/>
            <person name="Gainer-Dewar J."/>
            <person name="Goldberg J."/>
            <person name="Griggs A."/>
            <person name="Gujja S."/>
            <person name="Hansen M."/>
            <person name="Howarth C."/>
            <person name="Imamovic A."/>
            <person name="Ireland A."/>
            <person name="Larimer J."/>
            <person name="McCowan C."/>
            <person name="Murphy C."/>
            <person name="Pearson M."/>
            <person name="Poon T.W."/>
            <person name="Priest M."/>
            <person name="Roberts A."/>
            <person name="Saif S."/>
            <person name="Shea T."/>
            <person name="Sisk P."/>
            <person name="Sykes S."/>
            <person name="Wortman J."/>
            <person name="Nusbaum C."/>
            <person name="Birren B."/>
        </authorList>
    </citation>
    <scope>NUCLEOTIDE SEQUENCE [LARGE SCALE GENOMIC DNA]</scope>
    <source>
        <strain evidence="2 3">P10297</strain>
    </source>
</reference>